<dbReference type="AlphaFoldDB" id="A0A554JBM7"/>
<feature type="signal peptide" evidence="2">
    <location>
        <begin position="1"/>
        <end position="26"/>
    </location>
</feature>
<dbReference type="EMBL" id="VMFF01000032">
    <property type="protein sequence ID" value="TSC65708.1"/>
    <property type="molecule type" value="Genomic_DNA"/>
</dbReference>
<feature type="transmembrane region" description="Helical" evidence="1">
    <location>
        <begin position="98"/>
        <end position="124"/>
    </location>
</feature>
<keyword evidence="1" id="KW-0812">Transmembrane</keyword>
<comment type="caution">
    <text evidence="3">The sequence shown here is derived from an EMBL/GenBank/DDBJ whole genome shotgun (WGS) entry which is preliminary data.</text>
</comment>
<feature type="transmembrane region" description="Helical" evidence="1">
    <location>
        <begin position="145"/>
        <end position="169"/>
    </location>
</feature>
<evidence type="ECO:0000313" key="3">
    <source>
        <dbReference type="EMBL" id="TSC65708.1"/>
    </source>
</evidence>
<organism evidence="3 4">
    <name type="scientific">Candidatus Doudnabacteria bacterium Gr01-1014_77</name>
    <dbReference type="NCBI Taxonomy" id="2017133"/>
    <lineage>
        <taxon>Bacteria</taxon>
        <taxon>Candidatus Doudnaibacteriota</taxon>
    </lineage>
</organism>
<sequence>MNSKTKIKIFAILMGINLFSVASVFAANPVNPKGSGLTVCGNSTTEQIQTYQDWLIQHPKNGVEYQNKQDQWYIDEQKQRDTAGMCAPKDIYKQIGRIINFLVGISTAYLVFKLAFAGYIMAVFKGNETALTEAKTQIGHSITGMVLIFGAYLTVMTFFGDIFGVNIRIPLGINLFEK</sequence>
<name>A0A554JBM7_9BACT</name>
<evidence type="ECO:0000256" key="1">
    <source>
        <dbReference type="SAM" id="Phobius"/>
    </source>
</evidence>
<proteinExistence type="predicted"/>
<reference evidence="3 4" key="1">
    <citation type="submission" date="2017-07" db="EMBL/GenBank/DDBJ databases">
        <title>Mechanisms for carbon and nitrogen cycling indicate functional differentiation within the Candidate Phyla Radiation.</title>
        <authorList>
            <person name="Danczak R.E."/>
            <person name="Johnston M.D."/>
            <person name="Kenah C."/>
            <person name="Slattery M."/>
            <person name="Wrighton K.C."/>
            <person name="Wilkins M.J."/>
        </authorList>
    </citation>
    <scope>NUCLEOTIDE SEQUENCE [LARGE SCALE GENOMIC DNA]</scope>
    <source>
        <strain evidence="3">Gr01-1014_77</strain>
    </source>
</reference>
<keyword evidence="1" id="KW-0472">Membrane</keyword>
<feature type="chain" id="PRO_5021772615" evidence="2">
    <location>
        <begin position="27"/>
        <end position="178"/>
    </location>
</feature>
<dbReference type="Proteomes" id="UP000319613">
    <property type="component" value="Unassembled WGS sequence"/>
</dbReference>
<gene>
    <name evidence="3" type="ORF">G01um101477_365</name>
</gene>
<evidence type="ECO:0000313" key="4">
    <source>
        <dbReference type="Proteomes" id="UP000319613"/>
    </source>
</evidence>
<keyword evidence="2" id="KW-0732">Signal</keyword>
<accession>A0A554JBM7</accession>
<evidence type="ECO:0000256" key="2">
    <source>
        <dbReference type="SAM" id="SignalP"/>
    </source>
</evidence>
<protein>
    <submittedName>
        <fullName evidence="3">Uncharacterized protein</fullName>
    </submittedName>
</protein>
<keyword evidence="1" id="KW-1133">Transmembrane helix</keyword>